<dbReference type="EnsemblProtists" id="EKX48494">
    <property type="protein sequence ID" value="EKX48494"/>
    <property type="gene ID" value="GUITHDRAFT_136620"/>
</dbReference>
<evidence type="ECO:0000256" key="3">
    <source>
        <dbReference type="ARBA" id="ARBA00023157"/>
    </source>
</evidence>
<dbReference type="PaxDb" id="55529-EKX48494"/>
<dbReference type="AlphaFoldDB" id="L1JK16"/>
<dbReference type="RefSeq" id="XP_005835474.1">
    <property type="nucleotide sequence ID" value="XM_005835417.1"/>
</dbReference>
<keyword evidence="5" id="KW-0175">Coiled coil</keyword>
<organism evidence="9">
    <name type="scientific">Guillardia theta (strain CCMP2712)</name>
    <name type="common">Cryptophyte</name>
    <dbReference type="NCBI Taxonomy" id="905079"/>
    <lineage>
        <taxon>Eukaryota</taxon>
        <taxon>Cryptophyceae</taxon>
        <taxon>Pyrenomonadales</taxon>
        <taxon>Geminigeraceae</taxon>
        <taxon>Guillardia</taxon>
    </lineage>
</organism>
<reference evidence="10" key="3">
    <citation type="submission" date="2015-06" db="UniProtKB">
        <authorList>
            <consortium name="EnsemblProtists"/>
        </authorList>
    </citation>
    <scope>IDENTIFICATION</scope>
</reference>
<dbReference type="Proteomes" id="UP000011087">
    <property type="component" value="Unassembled WGS sequence"/>
</dbReference>
<feature type="domain" description="Laminin IV type A" evidence="8">
    <location>
        <begin position="1"/>
        <end position="233"/>
    </location>
</feature>
<protein>
    <recommendedName>
        <fullName evidence="8">Laminin IV type A domain-containing protein</fullName>
    </recommendedName>
</protein>
<dbReference type="Pfam" id="PF00052">
    <property type="entry name" value="Laminin_B"/>
    <property type="match status" value="1"/>
</dbReference>
<reference evidence="9 11" key="1">
    <citation type="journal article" date="2012" name="Nature">
        <title>Algal genomes reveal evolutionary mosaicism and the fate of nucleomorphs.</title>
        <authorList>
            <consortium name="DOE Joint Genome Institute"/>
            <person name="Curtis B.A."/>
            <person name="Tanifuji G."/>
            <person name="Burki F."/>
            <person name="Gruber A."/>
            <person name="Irimia M."/>
            <person name="Maruyama S."/>
            <person name="Arias M.C."/>
            <person name="Ball S.G."/>
            <person name="Gile G.H."/>
            <person name="Hirakawa Y."/>
            <person name="Hopkins J.F."/>
            <person name="Kuo A."/>
            <person name="Rensing S.A."/>
            <person name="Schmutz J."/>
            <person name="Symeonidi A."/>
            <person name="Elias M."/>
            <person name="Eveleigh R.J."/>
            <person name="Herman E.K."/>
            <person name="Klute M.J."/>
            <person name="Nakayama T."/>
            <person name="Obornik M."/>
            <person name="Reyes-Prieto A."/>
            <person name="Armbrust E.V."/>
            <person name="Aves S.J."/>
            <person name="Beiko R.G."/>
            <person name="Coutinho P."/>
            <person name="Dacks J.B."/>
            <person name="Durnford D.G."/>
            <person name="Fast N.M."/>
            <person name="Green B.R."/>
            <person name="Grisdale C.J."/>
            <person name="Hempel F."/>
            <person name="Henrissat B."/>
            <person name="Hoppner M.P."/>
            <person name="Ishida K."/>
            <person name="Kim E."/>
            <person name="Koreny L."/>
            <person name="Kroth P.G."/>
            <person name="Liu Y."/>
            <person name="Malik S.B."/>
            <person name="Maier U.G."/>
            <person name="McRose D."/>
            <person name="Mock T."/>
            <person name="Neilson J.A."/>
            <person name="Onodera N.T."/>
            <person name="Poole A.M."/>
            <person name="Pritham E.J."/>
            <person name="Richards T.A."/>
            <person name="Rocap G."/>
            <person name="Roy S.W."/>
            <person name="Sarai C."/>
            <person name="Schaack S."/>
            <person name="Shirato S."/>
            <person name="Slamovits C.H."/>
            <person name="Spencer D.F."/>
            <person name="Suzuki S."/>
            <person name="Worden A.Z."/>
            <person name="Zauner S."/>
            <person name="Barry K."/>
            <person name="Bell C."/>
            <person name="Bharti A.K."/>
            <person name="Crow J.A."/>
            <person name="Grimwood J."/>
            <person name="Kramer R."/>
            <person name="Lindquist E."/>
            <person name="Lucas S."/>
            <person name="Salamov A."/>
            <person name="McFadden G.I."/>
            <person name="Lane C.E."/>
            <person name="Keeling P.J."/>
            <person name="Gray M.W."/>
            <person name="Grigoriev I.V."/>
            <person name="Archibald J.M."/>
        </authorList>
    </citation>
    <scope>NUCLEOTIDE SEQUENCE</scope>
    <source>
        <strain evidence="9 11">CCMP2712</strain>
    </source>
</reference>
<reference evidence="11" key="2">
    <citation type="submission" date="2012-11" db="EMBL/GenBank/DDBJ databases">
        <authorList>
            <person name="Kuo A."/>
            <person name="Curtis B.A."/>
            <person name="Tanifuji G."/>
            <person name="Burki F."/>
            <person name="Gruber A."/>
            <person name="Irimia M."/>
            <person name="Maruyama S."/>
            <person name="Arias M.C."/>
            <person name="Ball S.G."/>
            <person name="Gile G.H."/>
            <person name="Hirakawa Y."/>
            <person name="Hopkins J.F."/>
            <person name="Rensing S.A."/>
            <person name="Schmutz J."/>
            <person name="Symeonidi A."/>
            <person name="Elias M."/>
            <person name="Eveleigh R.J."/>
            <person name="Herman E.K."/>
            <person name="Klute M.J."/>
            <person name="Nakayama T."/>
            <person name="Obornik M."/>
            <person name="Reyes-Prieto A."/>
            <person name="Armbrust E.V."/>
            <person name="Aves S.J."/>
            <person name="Beiko R.G."/>
            <person name="Coutinho P."/>
            <person name="Dacks J.B."/>
            <person name="Durnford D.G."/>
            <person name="Fast N.M."/>
            <person name="Green B.R."/>
            <person name="Grisdale C."/>
            <person name="Hempe F."/>
            <person name="Henrissat B."/>
            <person name="Hoppner M.P."/>
            <person name="Ishida K.-I."/>
            <person name="Kim E."/>
            <person name="Koreny L."/>
            <person name="Kroth P.G."/>
            <person name="Liu Y."/>
            <person name="Malik S.-B."/>
            <person name="Maier U.G."/>
            <person name="McRose D."/>
            <person name="Mock T."/>
            <person name="Neilson J.A."/>
            <person name="Onodera N.T."/>
            <person name="Poole A.M."/>
            <person name="Pritham E.J."/>
            <person name="Richards T.A."/>
            <person name="Rocap G."/>
            <person name="Roy S.W."/>
            <person name="Sarai C."/>
            <person name="Schaack S."/>
            <person name="Shirato S."/>
            <person name="Slamovits C.H."/>
            <person name="Spencer D.F."/>
            <person name="Suzuki S."/>
            <person name="Worden A.Z."/>
            <person name="Zauner S."/>
            <person name="Barry K."/>
            <person name="Bell C."/>
            <person name="Bharti A.K."/>
            <person name="Crow J.A."/>
            <person name="Grimwood J."/>
            <person name="Kramer R."/>
            <person name="Lindquist E."/>
            <person name="Lucas S."/>
            <person name="Salamov A."/>
            <person name="McFadden G.I."/>
            <person name="Lane C.E."/>
            <person name="Keeling P.J."/>
            <person name="Gray M.W."/>
            <person name="Grigoriev I.V."/>
            <person name="Archibald J.M."/>
        </authorList>
    </citation>
    <scope>NUCLEOTIDE SEQUENCE</scope>
    <source>
        <strain evidence="11">CCMP2712</strain>
    </source>
</reference>
<feature type="region of interest" description="Disordered" evidence="6">
    <location>
        <begin position="199"/>
        <end position="226"/>
    </location>
</feature>
<dbReference type="GeneID" id="17305209"/>
<dbReference type="EMBL" id="JH992985">
    <property type="protein sequence ID" value="EKX48494.1"/>
    <property type="molecule type" value="Genomic_DNA"/>
</dbReference>
<keyword evidence="1 7" id="KW-0732">Signal</keyword>
<dbReference type="SMART" id="SM00281">
    <property type="entry name" value="LamB"/>
    <property type="match status" value="1"/>
</dbReference>
<dbReference type="InterPro" id="IPR000034">
    <property type="entry name" value="Laminin_IV"/>
</dbReference>
<dbReference type="OrthoDB" id="430826at2759"/>
<gene>
    <name evidence="9" type="ORF">GUITHDRAFT_136620</name>
</gene>
<evidence type="ECO:0000256" key="4">
    <source>
        <dbReference type="ARBA" id="ARBA00023180"/>
    </source>
</evidence>
<accession>L1JK16</accession>
<keyword evidence="2" id="KW-0677">Repeat</keyword>
<feature type="signal peptide" evidence="7">
    <location>
        <begin position="1"/>
        <end position="19"/>
    </location>
</feature>
<evidence type="ECO:0000313" key="9">
    <source>
        <dbReference type="EMBL" id="EKX48494.1"/>
    </source>
</evidence>
<feature type="coiled-coil region" evidence="5">
    <location>
        <begin position="274"/>
        <end position="343"/>
    </location>
</feature>
<evidence type="ECO:0000256" key="7">
    <source>
        <dbReference type="SAM" id="SignalP"/>
    </source>
</evidence>
<proteinExistence type="predicted"/>
<evidence type="ECO:0000313" key="10">
    <source>
        <dbReference type="EnsemblProtists" id="EKX48494"/>
    </source>
</evidence>
<feature type="chain" id="PRO_5008771460" description="Laminin IV type A domain-containing protein" evidence="7">
    <location>
        <begin position="20"/>
        <end position="824"/>
    </location>
</feature>
<evidence type="ECO:0000256" key="2">
    <source>
        <dbReference type="ARBA" id="ARBA00022737"/>
    </source>
</evidence>
<dbReference type="KEGG" id="gtt:GUITHDRAFT_136620"/>
<feature type="compositionally biased region" description="Basic and acidic residues" evidence="6">
    <location>
        <begin position="199"/>
        <end position="220"/>
    </location>
</feature>
<dbReference type="HOGENOM" id="CLU_343707_0_0_1"/>
<evidence type="ECO:0000313" key="11">
    <source>
        <dbReference type="Proteomes" id="UP000011087"/>
    </source>
</evidence>
<name>L1JK16_GUITC</name>
<evidence type="ECO:0000256" key="5">
    <source>
        <dbReference type="SAM" id="Coils"/>
    </source>
</evidence>
<keyword evidence="11" id="KW-1185">Reference proteome</keyword>
<evidence type="ECO:0000256" key="1">
    <source>
        <dbReference type="ARBA" id="ARBA00022729"/>
    </source>
</evidence>
<keyword evidence="3" id="KW-1015">Disulfide bond</keyword>
<dbReference type="PROSITE" id="PS51115">
    <property type="entry name" value="LAMININ_IVA"/>
    <property type="match status" value="1"/>
</dbReference>
<evidence type="ECO:0000256" key="6">
    <source>
        <dbReference type="SAM" id="MobiDB-lite"/>
    </source>
</evidence>
<sequence length="824" mass="93735">MRASEWIVIGLLLLCGVGGQRFPRREGQLVRETILAASDFGEGEDGWLVLGEDVHLQVEGEYLTGSDEGQAVWFFSAPPKFLGDMREAYQGSIKFSMGHFHANSAGRDPIKMEDVVLVSDLHNLTLIRTDLFAPWSNDQEVEVALDPPSWKHAISEGSCTEEELLLTLSSLSGFLIRGGHYYGPEMTWLKDVRILQQERRPEDKHKGQDQRTSSEDKGSEIDPASDDSTMIETFMAEESKLTVDCEVQEESASVQQTQREEIERERSRRQAKIITDLQERMIEMQEENDRLKTIVAELEEANLRYNQAAKERSNKEQECQRHLRDKESLLEDVKEKLEGCEKLRIDALIREEQKDDSRSTIHQINEMIQLTDEKLNRCNKTVDRLQSSIKEELNASSMLAAREDVERLLARPMETLSKHLEEAEEKLRREEEKLAARLGDVVILMFWICMLAYRSYKEEVEKILSSQHLRKLNVVIERTGSTWVGDRFPSLVLFLYGTVIVLHFLSFFRTGDFFCAVRGTFLWGAGLSYFSKSSVGMQEEEVGTSVFLYVSAITIITALEGRLVAPRQEPLTGRGRKRKEEEAVEEDTFETLSEKISESDSDDELDLDEILRMSKKVEYQKTSSLVEFQRTYFDKYPPDKYKRSIKDGDKLVVASKQFLRDVSSLLRLNGETPQGSTADEKSLAALKFIASACSQLAQLRPELGPESSLSKRVMNMANQNLGIFLFEELVERFSAHSHSQAGLHYIDVLAPGDGGLVLLLVGYFKLCDPREEEGRPLLVRGSIVIDVEVEEVEVKISQPFPSTRDPMLVVQHIERNLHSPSSPS</sequence>
<evidence type="ECO:0000259" key="8">
    <source>
        <dbReference type="PROSITE" id="PS51115"/>
    </source>
</evidence>
<keyword evidence="4" id="KW-0325">Glycoprotein</keyword>
<feature type="coiled-coil region" evidence="5">
    <location>
        <begin position="375"/>
        <end position="440"/>
    </location>
</feature>